<evidence type="ECO:0000256" key="1">
    <source>
        <dbReference type="SAM" id="MobiDB-lite"/>
    </source>
</evidence>
<proteinExistence type="predicted"/>
<dbReference type="Proteomes" id="UP000182427">
    <property type="component" value="Chromosome I"/>
</dbReference>
<name>A0A1G7KPD3_9BACT</name>
<dbReference type="RefSeq" id="WP_172838229.1">
    <property type="nucleotide sequence ID" value="NZ_LT629690.1"/>
</dbReference>
<feature type="domain" description="RNA polymerase sigma-70 ECF-like HTH" evidence="2">
    <location>
        <begin position="36"/>
        <end position="195"/>
    </location>
</feature>
<evidence type="ECO:0000313" key="3">
    <source>
        <dbReference type="EMBL" id="SDF38629.1"/>
    </source>
</evidence>
<dbReference type="Pfam" id="PF07638">
    <property type="entry name" value="Sigma70_ECF"/>
    <property type="match status" value="1"/>
</dbReference>
<keyword evidence="4" id="KW-1185">Reference proteome</keyword>
<sequence>MRDPETKPFTVSAENLEEGSTSQSEGHAAMGRRELDDLFSELYEKLWRVASSIRRRDPGATQRTGTLVHEAWLKLKDSGGLAALPQPEFIALAAHAMRQVLVDGARKRHALKRGGSGEIIFTELDDLSGRTYPRSVQLLDLDRALTKLQQWNPRQATVVECRYFLGMSVPEAATSLNLSESSIERDWRVAKAWLSLAVGGSSSAELDG</sequence>
<dbReference type="InterPro" id="IPR011517">
    <property type="entry name" value="RNA_pol_sigma70_ECF-like"/>
</dbReference>
<dbReference type="Gene3D" id="1.10.10.10">
    <property type="entry name" value="Winged helix-like DNA-binding domain superfamily/Winged helix DNA-binding domain"/>
    <property type="match status" value="1"/>
</dbReference>
<evidence type="ECO:0000313" key="4">
    <source>
        <dbReference type="Proteomes" id="UP000182427"/>
    </source>
</evidence>
<dbReference type="GO" id="GO:0006352">
    <property type="term" value="P:DNA-templated transcription initiation"/>
    <property type="evidence" value="ECO:0007669"/>
    <property type="project" value="InterPro"/>
</dbReference>
<gene>
    <name evidence="3" type="ORF">SAMN05444167_2247</name>
</gene>
<feature type="region of interest" description="Disordered" evidence="1">
    <location>
        <begin position="1"/>
        <end position="29"/>
    </location>
</feature>
<dbReference type="EMBL" id="LT629690">
    <property type="protein sequence ID" value="SDF38629.1"/>
    <property type="molecule type" value="Genomic_DNA"/>
</dbReference>
<dbReference type="InterPro" id="IPR014284">
    <property type="entry name" value="RNA_pol_sigma-70_dom"/>
</dbReference>
<dbReference type="SUPFAM" id="SSF88659">
    <property type="entry name" value="Sigma3 and sigma4 domains of RNA polymerase sigma factors"/>
    <property type="match status" value="1"/>
</dbReference>
<dbReference type="NCBIfam" id="TIGR02999">
    <property type="entry name" value="Sig-70_X6"/>
    <property type="match status" value="1"/>
</dbReference>
<reference evidence="3 4" key="1">
    <citation type="submission" date="2016-10" db="EMBL/GenBank/DDBJ databases">
        <authorList>
            <person name="de Groot N.N."/>
        </authorList>
    </citation>
    <scope>NUCLEOTIDE SEQUENCE [LARGE SCALE GENOMIC DNA]</scope>
    <source>
        <strain evidence="3 4">GAS232</strain>
    </source>
</reference>
<accession>A0A1G7KPD3</accession>
<organism evidence="3 4">
    <name type="scientific">Terriglobus roseus</name>
    <dbReference type="NCBI Taxonomy" id="392734"/>
    <lineage>
        <taxon>Bacteria</taxon>
        <taxon>Pseudomonadati</taxon>
        <taxon>Acidobacteriota</taxon>
        <taxon>Terriglobia</taxon>
        <taxon>Terriglobales</taxon>
        <taxon>Acidobacteriaceae</taxon>
        <taxon>Terriglobus</taxon>
    </lineage>
</organism>
<dbReference type="InterPro" id="IPR053812">
    <property type="entry name" value="HTH_Sigma70_ECF-like"/>
</dbReference>
<evidence type="ECO:0000259" key="2">
    <source>
        <dbReference type="Pfam" id="PF07638"/>
    </source>
</evidence>
<dbReference type="NCBIfam" id="TIGR02937">
    <property type="entry name" value="sigma70-ECF"/>
    <property type="match status" value="1"/>
</dbReference>
<dbReference type="InterPro" id="IPR036388">
    <property type="entry name" value="WH-like_DNA-bd_sf"/>
</dbReference>
<dbReference type="AlphaFoldDB" id="A0A1G7KPD3"/>
<protein>
    <submittedName>
        <fullName evidence="3">RNA polymerase sigma factor, TIGR02999 family</fullName>
    </submittedName>
</protein>
<dbReference type="GO" id="GO:0003700">
    <property type="term" value="F:DNA-binding transcription factor activity"/>
    <property type="evidence" value="ECO:0007669"/>
    <property type="project" value="InterPro"/>
</dbReference>
<dbReference type="InterPro" id="IPR013324">
    <property type="entry name" value="RNA_pol_sigma_r3/r4-like"/>
</dbReference>